<feature type="compositionally biased region" description="Low complexity" evidence="1">
    <location>
        <begin position="251"/>
        <end position="266"/>
    </location>
</feature>
<protein>
    <recommendedName>
        <fullName evidence="4">Histone H1</fullName>
    </recommendedName>
</protein>
<gene>
    <name evidence="2" type="ORF">BaRGS_00000570</name>
</gene>
<feature type="compositionally biased region" description="Low complexity" evidence="1">
    <location>
        <begin position="138"/>
        <end position="149"/>
    </location>
</feature>
<feature type="compositionally biased region" description="Basic and acidic residues" evidence="1">
    <location>
        <begin position="276"/>
        <end position="293"/>
    </location>
</feature>
<feature type="compositionally biased region" description="Basic residues" evidence="1">
    <location>
        <begin position="240"/>
        <end position="249"/>
    </location>
</feature>
<evidence type="ECO:0000256" key="1">
    <source>
        <dbReference type="SAM" id="MobiDB-lite"/>
    </source>
</evidence>
<feature type="compositionally biased region" description="Polar residues" evidence="1">
    <location>
        <begin position="312"/>
        <end position="321"/>
    </location>
</feature>
<sequence>MSLAKRAALSGARKATPLTYHQVVKTIAYLSNQCDSEVISMRRIQRRLLTEGRNVGPEQITKALQRAVKAGMIAEVVENRYKAMRPKGRAPKAGTSGSKRVLQRPSHLVVKQKLAVRKPMAGASAPKRLAGSSKLVRGASSSASGPKSPVQSRPKLVAAKQPRAGGPSSSAEKRLGARGRLAAKPKLMYGRRNATAVKSRVKLLARALATAAAKARRLKALPTKGRGAQLKTQRAAQKGRVARRGRRPKNAAENDSDNSSNATGDDNGMGRIGRGGGDDHGGEGADGNDHEMADAGCSEDDLVRERGREGANSVSLPNSNGYEVVSIFPGWAK</sequence>
<keyword evidence="3" id="KW-1185">Reference proteome</keyword>
<dbReference type="AlphaFoldDB" id="A0ABD0MA58"/>
<reference evidence="2 3" key="1">
    <citation type="journal article" date="2023" name="Sci. Data">
        <title>Genome assembly of the Korean intertidal mud-creeper Batillaria attramentaria.</title>
        <authorList>
            <person name="Patra A.K."/>
            <person name="Ho P.T."/>
            <person name="Jun S."/>
            <person name="Lee S.J."/>
            <person name="Kim Y."/>
            <person name="Won Y.J."/>
        </authorList>
    </citation>
    <scope>NUCLEOTIDE SEQUENCE [LARGE SCALE GENOMIC DNA]</scope>
    <source>
        <strain evidence="2">Wonlab-2016</strain>
    </source>
</reference>
<dbReference type="EMBL" id="JACVVK020000002">
    <property type="protein sequence ID" value="KAK7508331.1"/>
    <property type="molecule type" value="Genomic_DNA"/>
</dbReference>
<accession>A0ABD0MA58</accession>
<name>A0ABD0MA58_9CAEN</name>
<dbReference type="Proteomes" id="UP001519460">
    <property type="component" value="Unassembled WGS sequence"/>
</dbReference>
<organism evidence="2 3">
    <name type="scientific">Batillaria attramentaria</name>
    <dbReference type="NCBI Taxonomy" id="370345"/>
    <lineage>
        <taxon>Eukaryota</taxon>
        <taxon>Metazoa</taxon>
        <taxon>Spiralia</taxon>
        <taxon>Lophotrochozoa</taxon>
        <taxon>Mollusca</taxon>
        <taxon>Gastropoda</taxon>
        <taxon>Caenogastropoda</taxon>
        <taxon>Sorbeoconcha</taxon>
        <taxon>Cerithioidea</taxon>
        <taxon>Batillariidae</taxon>
        <taxon>Batillaria</taxon>
    </lineage>
</organism>
<evidence type="ECO:0008006" key="4">
    <source>
        <dbReference type="Google" id="ProtNLM"/>
    </source>
</evidence>
<evidence type="ECO:0000313" key="2">
    <source>
        <dbReference type="EMBL" id="KAK7508331.1"/>
    </source>
</evidence>
<comment type="caution">
    <text evidence="2">The sequence shown here is derived from an EMBL/GenBank/DDBJ whole genome shotgun (WGS) entry which is preliminary data.</text>
</comment>
<evidence type="ECO:0000313" key="3">
    <source>
        <dbReference type="Proteomes" id="UP001519460"/>
    </source>
</evidence>
<feature type="region of interest" description="Disordered" evidence="1">
    <location>
        <begin position="117"/>
        <end position="186"/>
    </location>
</feature>
<feature type="region of interest" description="Disordered" evidence="1">
    <location>
        <begin position="219"/>
        <end position="322"/>
    </location>
</feature>
<proteinExistence type="predicted"/>
<feature type="region of interest" description="Disordered" evidence="1">
    <location>
        <begin position="84"/>
        <end position="105"/>
    </location>
</feature>